<dbReference type="EC" id="3.5.1.98" evidence="3"/>
<dbReference type="CDD" id="cd09993">
    <property type="entry name" value="HDAC_classIV"/>
    <property type="match status" value="1"/>
</dbReference>
<evidence type="ECO:0000256" key="8">
    <source>
        <dbReference type="ARBA" id="ARBA00023163"/>
    </source>
</evidence>
<evidence type="ECO:0000256" key="5">
    <source>
        <dbReference type="ARBA" id="ARBA00022801"/>
    </source>
</evidence>
<comment type="similarity">
    <text evidence="2">Belongs to the histone deacetylase family.</text>
</comment>
<dbReference type="PANTHER" id="PTHR10625">
    <property type="entry name" value="HISTONE DEACETYLASE HDAC1-RELATED"/>
    <property type="match status" value="1"/>
</dbReference>
<accession>A0A914HI94</accession>
<evidence type="ECO:0000256" key="1">
    <source>
        <dbReference type="ARBA" id="ARBA00004123"/>
    </source>
</evidence>
<comment type="catalytic activity">
    <reaction evidence="10">
        <text>N(6)-acetyl-L-lysyl-[histone] + H2O = L-lysyl-[histone] + acetate</text>
        <dbReference type="Rhea" id="RHEA:58196"/>
        <dbReference type="Rhea" id="RHEA-COMP:9845"/>
        <dbReference type="Rhea" id="RHEA-COMP:11338"/>
        <dbReference type="ChEBI" id="CHEBI:15377"/>
        <dbReference type="ChEBI" id="CHEBI:29969"/>
        <dbReference type="ChEBI" id="CHEBI:30089"/>
        <dbReference type="ChEBI" id="CHEBI:61930"/>
        <dbReference type="EC" id="3.5.1.98"/>
    </reaction>
</comment>
<dbReference type="PANTHER" id="PTHR10625:SF23">
    <property type="entry name" value="HISTONE DEACETYLASE 11"/>
    <property type="match status" value="1"/>
</dbReference>
<evidence type="ECO:0000259" key="14">
    <source>
        <dbReference type="Pfam" id="PF00850"/>
    </source>
</evidence>
<evidence type="ECO:0000256" key="12">
    <source>
        <dbReference type="ARBA" id="ARBA00065154"/>
    </source>
</evidence>
<evidence type="ECO:0000256" key="4">
    <source>
        <dbReference type="ARBA" id="ARBA00022491"/>
    </source>
</evidence>
<keyword evidence="9" id="KW-0539">Nucleus</keyword>
<keyword evidence="5" id="KW-0378">Hydrolase</keyword>
<evidence type="ECO:0000256" key="13">
    <source>
        <dbReference type="ARBA" id="ARBA00072450"/>
    </source>
</evidence>
<evidence type="ECO:0000256" key="10">
    <source>
        <dbReference type="ARBA" id="ARBA00048287"/>
    </source>
</evidence>
<evidence type="ECO:0000313" key="16">
    <source>
        <dbReference type="WBParaSite" id="Gr19_v10_g17409.t2"/>
    </source>
</evidence>
<dbReference type="WBParaSite" id="Gr19_v10_g17409.t2">
    <property type="protein sequence ID" value="Gr19_v10_g17409.t2"/>
    <property type="gene ID" value="Gr19_v10_g17409"/>
</dbReference>
<dbReference type="PRINTS" id="PR01270">
    <property type="entry name" value="HDASUPER"/>
</dbReference>
<dbReference type="InterPro" id="IPR044150">
    <property type="entry name" value="HDAC_classIV"/>
</dbReference>
<dbReference type="InterPro" id="IPR037138">
    <property type="entry name" value="His_deacetylse_dom_sf"/>
</dbReference>
<organism evidence="15 16">
    <name type="scientific">Globodera rostochiensis</name>
    <name type="common">Golden nematode worm</name>
    <name type="synonym">Heterodera rostochiensis</name>
    <dbReference type="NCBI Taxonomy" id="31243"/>
    <lineage>
        <taxon>Eukaryota</taxon>
        <taxon>Metazoa</taxon>
        <taxon>Ecdysozoa</taxon>
        <taxon>Nematoda</taxon>
        <taxon>Chromadorea</taxon>
        <taxon>Rhabditida</taxon>
        <taxon>Tylenchina</taxon>
        <taxon>Tylenchomorpha</taxon>
        <taxon>Tylenchoidea</taxon>
        <taxon>Heteroderidae</taxon>
        <taxon>Heteroderinae</taxon>
        <taxon>Globodera</taxon>
    </lineage>
</organism>
<dbReference type="Gene3D" id="3.40.800.20">
    <property type="entry name" value="Histone deacetylase domain"/>
    <property type="match status" value="1"/>
</dbReference>
<evidence type="ECO:0000256" key="9">
    <source>
        <dbReference type="ARBA" id="ARBA00023242"/>
    </source>
</evidence>
<protein>
    <recommendedName>
        <fullName evidence="13">Histone deacetylase 11</fullName>
        <ecNumber evidence="3">3.5.1.98</ecNumber>
    </recommendedName>
</protein>
<dbReference type="InterPro" id="IPR000286">
    <property type="entry name" value="HDACs"/>
</dbReference>
<dbReference type="SUPFAM" id="SSF52768">
    <property type="entry name" value="Arginase/deacetylase"/>
    <property type="match status" value="1"/>
</dbReference>
<dbReference type="GO" id="GO:0040029">
    <property type="term" value="P:epigenetic regulation of gene expression"/>
    <property type="evidence" value="ECO:0007669"/>
    <property type="project" value="TreeGrafter"/>
</dbReference>
<evidence type="ECO:0000256" key="2">
    <source>
        <dbReference type="ARBA" id="ARBA00005947"/>
    </source>
</evidence>
<reference evidence="16" key="1">
    <citation type="submission" date="2022-11" db="UniProtKB">
        <authorList>
            <consortium name="WormBaseParasite"/>
        </authorList>
    </citation>
    <scope>IDENTIFICATION</scope>
</reference>
<keyword evidence="15" id="KW-1185">Reference proteome</keyword>
<comment type="subunit">
    <text evidence="12">Interacts with HDAC6.</text>
</comment>
<keyword evidence="7" id="KW-0805">Transcription regulation</keyword>
<dbReference type="InterPro" id="IPR023801">
    <property type="entry name" value="His_deacetylse_dom"/>
</dbReference>
<feature type="domain" description="Histone deacetylase" evidence="14">
    <location>
        <begin position="36"/>
        <end position="303"/>
    </location>
</feature>
<keyword evidence="4" id="KW-0678">Repressor</keyword>
<name>A0A914HI94_GLORO</name>
<keyword evidence="6" id="KW-0156">Chromatin regulator</keyword>
<dbReference type="FunFam" id="3.40.800.20:FF:000009">
    <property type="entry name" value="Histone deacetylase 11"/>
    <property type="match status" value="1"/>
</dbReference>
<evidence type="ECO:0000256" key="11">
    <source>
        <dbReference type="ARBA" id="ARBA00059784"/>
    </source>
</evidence>
<keyword evidence="8" id="KW-0804">Transcription</keyword>
<evidence type="ECO:0000256" key="6">
    <source>
        <dbReference type="ARBA" id="ARBA00022853"/>
    </source>
</evidence>
<dbReference type="GO" id="GO:0141221">
    <property type="term" value="F:histone deacetylase activity, hydrolytic mechanism"/>
    <property type="evidence" value="ECO:0007669"/>
    <property type="project" value="UniProtKB-EC"/>
</dbReference>
<dbReference type="Pfam" id="PF00850">
    <property type="entry name" value="Hist_deacetyl"/>
    <property type="match status" value="1"/>
</dbReference>
<comment type="function">
    <text evidence="11">Responsible for the deacetylation of lysine residues on the N-terminal part of the core histones (H2A, H2B, H3 and H4). Histone deacetylation gives a tag for epigenetic repression and plays an important role in transcriptional regulation, cell cycle progression and developmental events. Histone deacetylases act via the formation of large multiprotein complexes.</text>
</comment>
<sequence>MKFGVMDGVQLFIPMNTTFLSSALRSAIHSIPKKIYNKSGALDESAVLRPKEARNEDLLLVHSEEYLHSLGSRLTLTRILEVGLVLFFPNWLVNRRVLRPMRFQTGGTVLAARISLLKGWAINIGGGFHHASGGRGGGFCVYADITLAIRILFMSELIRSAMIVDVDAHQGNGHERDFAADRRVYILDLFNAHIYPHDEVAKTSISRAVPLDVGTEDDIYLRRLDRELGAAFRDFPSPDVLIYVAGTDSLADDPLGLLRLSPQGIIRRDELVFRAAIQRQVPVTMVTSGGYTNRSAKVISDSILNLNKKGLIQLT</sequence>
<comment type="subcellular location">
    <subcellularLocation>
        <location evidence="1">Nucleus</location>
    </subcellularLocation>
</comment>
<dbReference type="InterPro" id="IPR023696">
    <property type="entry name" value="Ureohydrolase_dom_sf"/>
</dbReference>
<dbReference type="AlphaFoldDB" id="A0A914HI94"/>
<dbReference type="GO" id="GO:0000118">
    <property type="term" value="C:histone deacetylase complex"/>
    <property type="evidence" value="ECO:0007669"/>
    <property type="project" value="TreeGrafter"/>
</dbReference>
<evidence type="ECO:0000313" key="15">
    <source>
        <dbReference type="Proteomes" id="UP000887572"/>
    </source>
</evidence>
<dbReference type="Proteomes" id="UP000887572">
    <property type="component" value="Unplaced"/>
</dbReference>
<evidence type="ECO:0000256" key="3">
    <source>
        <dbReference type="ARBA" id="ARBA00012111"/>
    </source>
</evidence>
<evidence type="ECO:0000256" key="7">
    <source>
        <dbReference type="ARBA" id="ARBA00023015"/>
    </source>
</evidence>
<proteinExistence type="inferred from homology"/>